<dbReference type="GO" id="GO:0005524">
    <property type="term" value="F:ATP binding"/>
    <property type="evidence" value="ECO:0007669"/>
    <property type="project" value="UniProtKB-KW"/>
</dbReference>
<proteinExistence type="predicted"/>
<dbReference type="GO" id="GO:0016020">
    <property type="term" value="C:membrane"/>
    <property type="evidence" value="ECO:0007669"/>
    <property type="project" value="TreeGrafter"/>
</dbReference>
<dbReference type="RefSeq" id="WP_173075227.1">
    <property type="nucleotide sequence ID" value="NZ_CP041345.1"/>
</dbReference>
<dbReference type="InterPro" id="IPR020845">
    <property type="entry name" value="AMP-binding_CS"/>
</dbReference>
<dbReference type="PANTHER" id="PTHR43272:SF33">
    <property type="entry name" value="AMP-BINDING DOMAIN-CONTAINING PROTEIN-RELATED"/>
    <property type="match status" value="1"/>
</dbReference>
<dbReference type="PROSITE" id="PS00455">
    <property type="entry name" value="AMP_BINDING"/>
    <property type="match status" value="1"/>
</dbReference>
<keyword evidence="5" id="KW-1185">Reference proteome</keyword>
<evidence type="ECO:0000313" key="4">
    <source>
        <dbReference type="EMBL" id="QKG80477.1"/>
    </source>
</evidence>
<reference evidence="4 5" key="1">
    <citation type="submission" date="2019-07" db="EMBL/GenBank/DDBJ databases">
        <title>Thalassofilum flectens gen. nov., sp. nov., a novel moderate thermophilic anaerobe from a shallow sea hot spring in Kunashir Island (Russia), representing a new family in the order Bacteroidales, and proposal of Thalassofilacea fam. nov.</title>
        <authorList>
            <person name="Kochetkova T.V."/>
            <person name="Podosokorskaya O.A."/>
            <person name="Novikov A."/>
            <person name="Elcheninov A.G."/>
            <person name="Toshchakov S.V."/>
            <person name="Kublanov I.V."/>
        </authorList>
    </citation>
    <scope>NUCLEOTIDE SEQUENCE [LARGE SCALE GENOMIC DNA]</scope>
    <source>
        <strain evidence="4 5">38-H</strain>
    </source>
</reference>
<gene>
    <name evidence="4" type="ORF">FHG85_09435</name>
</gene>
<evidence type="ECO:0000256" key="1">
    <source>
        <dbReference type="ARBA" id="ARBA00022741"/>
    </source>
</evidence>
<dbReference type="Pfam" id="PF00501">
    <property type="entry name" value="AMP-binding"/>
    <property type="match status" value="1"/>
</dbReference>
<dbReference type="Gene3D" id="3.40.50.12780">
    <property type="entry name" value="N-terminal domain of ligase-like"/>
    <property type="match status" value="2"/>
</dbReference>
<name>A0A7D3XH96_9BACT</name>
<dbReference type="AlphaFoldDB" id="A0A7D3XH96"/>
<accession>A0A7D3XH96</accession>
<evidence type="ECO:0000259" key="3">
    <source>
        <dbReference type="Pfam" id="PF00501"/>
    </source>
</evidence>
<dbReference type="SUPFAM" id="SSF56801">
    <property type="entry name" value="Acetyl-CoA synthetase-like"/>
    <property type="match status" value="1"/>
</dbReference>
<sequence length="602" mass="68495">MNISRTFDILDAGKDIYEDRAVIAVKKDGKWDEYNIDRYSQMAHNLSYGLLAMGLRPGDKIANISGNRPEWNIVDMAITQAGMIHVPIYPTISADEYRHILKHAEIKLIFVGDKSLYQKLLPLTEGLENFIGIYSTVENGTIPSWNEILELGKKNAHEWVDELFKIKASVKPDDIASIIYTSGTTGVSKGVMLSHSNFLSNVEACKGLFPLENGDIAVSFLPLSHVFERMVNYYYQSIGVSIYYADNLARIGDVIKEVKPHIFMTVPRMLEKTYDKIIAVGKDLTGLKKQIFFWAVNLGYKYSEIKNSWYYRTRLKLARKLVFSKWQKALGGRLKLIISGGAALQPRLMRVFWAAGIPVFEGYGLTETSPVIAVNHPASPGNIRIGSVGPVVPNVEVKIADDGEILMRGPSLMKGYYKAPDLTSMAIDQDGWFHTGDIGHLEDGKFLTITDRKKEIFKLSNGKYVAPQLIENKLKESFFIEQCMVVGENEKFVSALISPNFSFLHDWCSRHKIHFENNDELITIPEVIARYQKEINLVNKQLSDYEQIKRYRLVAEQWSPQTGELSPTLKLKRRTLYERYENILEEIYGHTKQTEVRGVNKE</sequence>
<dbReference type="KEGG" id="ttz:FHG85_09435"/>
<evidence type="ECO:0000256" key="2">
    <source>
        <dbReference type="ARBA" id="ARBA00022840"/>
    </source>
</evidence>
<evidence type="ECO:0000313" key="5">
    <source>
        <dbReference type="Proteomes" id="UP000500961"/>
    </source>
</evidence>
<organism evidence="4 5">
    <name type="scientific">Tenuifilum thalassicum</name>
    <dbReference type="NCBI Taxonomy" id="2590900"/>
    <lineage>
        <taxon>Bacteria</taxon>
        <taxon>Pseudomonadati</taxon>
        <taxon>Bacteroidota</taxon>
        <taxon>Bacteroidia</taxon>
        <taxon>Bacteroidales</taxon>
        <taxon>Tenuifilaceae</taxon>
        <taxon>Tenuifilum</taxon>
    </lineage>
</organism>
<feature type="domain" description="AMP-dependent synthetase/ligase" evidence="3">
    <location>
        <begin position="23"/>
        <end position="417"/>
    </location>
</feature>
<keyword evidence="2" id="KW-0067">ATP-binding</keyword>
<keyword evidence="4" id="KW-0436">Ligase</keyword>
<dbReference type="PANTHER" id="PTHR43272">
    <property type="entry name" value="LONG-CHAIN-FATTY-ACID--COA LIGASE"/>
    <property type="match status" value="1"/>
</dbReference>
<dbReference type="GO" id="GO:0004467">
    <property type="term" value="F:long-chain fatty acid-CoA ligase activity"/>
    <property type="evidence" value="ECO:0007669"/>
    <property type="project" value="TreeGrafter"/>
</dbReference>
<dbReference type="EMBL" id="CP041345">
    <property type="protein sequence ID" value="QKG80477.1"/>
    <property type="molecule type" value="Genomic_DNA"/>
</dbReference>
<dbReference type="InterPro" id="IPR042099">
    <property type="entry name" value="ANL_N_sf"/>
</dbReference>
<protein>
    <submittedName>
        <fullName evidence="4">Long-chain fatty acid--CoA ligase</fullName>
    </submittedName>
</protein>
<dbReference type="Proteomes" id="UP000500961">
    <property type="component" value="Chromosome"/>
</dbReference>
<dbReference type="CDD" id="cd05907">
    <property type="entry name" value="VL_LC_FACS_like"/>
    <property type="match status" value="1"/>
</dbReference>
<keyword evidence="1" id="KW-0547">Nucleotide-binding</keyword>
<dbReference type="InterPro" id="IPR000873">
    <property type="entry name" value="AMP-dep_synth/lig_dom"/>
</dbReference>
<dbReference type="Pfam" id="PF23562">
    <property type="entry name" value="AMP-binding_C_3"/>
    <property type="match status" value="1"/>
</dbReference>